<dbReference type="PANTHER" id="PTHR22807:SF61">
    <property type="entry name" value="NOL1_NOP2_SUN FAMILY PROTEIN _ ANTITERMINATION NUSB DOMAIN-CONTAINING PROTEIN"/>
    <property type="match status" value="1"/>
</dbReference>
<dbReference type="GO" id="GO:0003723">
    <property type="term" value="F:RNA binding"/>
    <property type="evidence" value="ECO:0007669"/>
    <property type="project" value="UniProtKB-UniRule"/>
</dbReference>
<keyword evidence="8" id="KW-1185">Reference proteome</keyword>
<feature type="domain" description="SAM-dependent MTase RsmB/NOP-type" evidence="6">
    <location>
        <begin position="30"/>
        <end position="356"/>
    </location>
</feature>
<dbReference type="EMBL" id="JADGJQ010000027">
    <property type="protein sequence ID" value="KAJ3178321.1"/>
    <property type="molecule type" value="Genomic_DNA"/>
</dbReference>
<dbReference type="PANTHER" id="PTHR22807">
    <property type="entry name" value="NOP2 YEAST -RELATED NOL1/NOP2/FMU SUN DOMAIN-CONTAINING"/>
    <property type="match status" value="1"/>
</dbReference>
<evidence type="ECO:0000256" key="3">
    <source>
        <dbReference type="ARBA" id="ARBA00022691"/>
    </source>
</evidence>
<dbReference type="InterPro" id="IPR001678">
    <property type="entry name" value="MeTrfase_RsmB-F_NOP2_dom"/>
</dbReference>
<dbReference type="PRINTS" id="PR02008">
    <property type="entry name" value="RCMTFAMILY"/>
</dbReference>
<protein>
    <recommendedName>
        <fullName evidence="6">SAM-dependent MTase RsmB/NOP-type domain-containing protein</fullName>
    </recommendedName>
</protein>
<dbReference type="GO" id="GO:0008173">
    <property type="term" value="F:RNA methyltransferase activity"/>
    <property type="evidence" value="ECO:0007669"/>
    <property type="project" value="InterPro"/>
</dbReference>
<keyword evidence="1 5" id="KW-0489">Methyltransferase</keyword>
<dbReference type="Pfam" id="PF01189">
    <property type="entry name" value="Methyltr_RsmB-F"/>
    <property type="match status" value="1"/>
</dbReference>
<sequence length="357" mass="38824">MAAVARARRTLEPLFSHLASFLGPTDLHALAHAYTTPRNTTFRLNTLKVDTATTRWPVGDKTSPRSEVLQSVEAALMATSRKPTPRVLPCPFSRNAFMVSHPSIAVKHLAGLPAHKDGRLHFQSWSSMLAPLCVGAQPGWRVLDMCAAPGGKTLMLCEAMRGVGSVVVNEIDAARAARLKRNIDTAGLSDIVRVNVGDGRKLAPNHPAVGGELFDAILLDAPCGGEGIIAMSEPASYKHWSLAWVQKHARLQAGLLAAAHALLKPGGVLTYSTCTLSVEENELVVDGFLERFPDMSIVNLALPLVSDQEVAERYANFTAGFTHHHGQGFPQEMAKALRVFPNEHYEGFFVIRMQKRE</sequence>
<evidence type="ECO:0000256" key="1">
    <source>
        <dbReference type="ARBA" id="ARBA00022603"/>
    </source>
</evidence>
<evidence type="ECO:0000313" key="8">
    <source>
        <dbReference type="Proteomes" id="UP001212152"/>
    </source>
</evidence>
<feature type="binding site" evidence="5">
    <location>
        <position position="220"/>
    </location>
    <ligand>
        <name>S-adenosyl-L-methionine</name>
        <dbReference type="ChEBI" id="CHEBI:59789"/>
    </ligand>
</feature>
<dbReference type="InterPro" id="IPR049560">
    <property type="entry name" value="MeTrfase_RsmB-F_NOP2_cat"/>
</dbReference>
<reference evidence="7" key="1">
    <citation type="submission" date="2020-05" db="EMBL/GenBank/DDBJ databases">
        <title>Phylogenomic resolution of chytrid fungi.</title>
        <authorList>
            <person name="Stajich J.E."/>
            <person name="Amses K."/>
            <person name="Simmons R."/>
            <person name="Seto K."/>
            <person name="Myers J."/>
            <person name="Bonds A."/>
            <person name="Quandt C.A."/>
            <person name="Barry K."/>
            <person name="Liu P."/>
            <person name="Grigoriev I."/>
            <person name="Longcore J.E."/>
            <person name="James T.Y."/>
        </authorList>
    </citation>
    <scope>NUCLEOTIDE SEQUENCE</scope>
    <source>
        <strain evidence="7">JEL0379</strain>
    </source>
</reference>
<keyword evidence="3 5" id="KW-0949">S-adenosyl-L-methionine</keyword>
<dbReference type="GO" id="GO:0001510">
    <property type="term" value="P:RNA methylation"/>
    <property type="evidence" value="ECO:0007669"/>
    <property type="project" value="InterPro"/>
</dbReference>
<dbReference type="InterPro" id="IPR029063">
    <property type="entry name" value="SAM-dependent_MTases_sf"/>
</dbReference>
<evidence type="ECO:0000256" key="5">
    <source>
        <dbReference type="PROSITE-ProRule" id="PRU01023"/>
    </source>
</evidence>
<dbReference type="Proteomes" id="UP001212152">
    <property type="component" value="Unassembled WGS sequence"/>
</dbReference>
<dbReference type="CDD" id="cd02440">
    <property type="entry name" value="AdoMet_MTases"/>
    <property type="match status" value="1"/>
</dbReference>
<feature type="active site" description="Nucleophile" evidence="5">
    <location>
        <position position="274"/>
    </location>
</feature>
<feature type="binding site" evidence="5">
    <location>
        <begin position="146"/>
        <end position="152"/>
    </location>
    <ligand>
        <name>S-adenosyl-L-methionine</name>
        <dbReference type="ChEBI" id="CHEBI:59789"/>
    </ligand>
</feature>
<proteinExistence type="inferred from homology"/>
<organism evidence="7 8">
    <name type="scientific">Geranomyces variabilis</name>
    <dbReference type="NCBI Taxonomy" id="109894"/>
    <lineage>
        <taxon>Eukaryota</taxon>
        <taxon>Fungi</taxon>
        <taxon>Fungi incertae sedis</taxon>
        <taxon>Chytridiomycota</taxon>
        <taxon>Chytridiomycota incertae sedis</taxon>
        <taxon>Chytridiomycetes</taxon>
        <taxon>Spizellomycetales</taxon>
        <taxon>Powellomycetaceae</taxon>
        <taxon>Geranomyces</taxon>
    </lineage>
</organism>
<comment type="caution">
    <text evidence="7">The sequence shown here is derived from an EMBL/GenBank/DDBJ whole genome shotgun (WGS) entry which is preliminary data.</text>
</comment>
<dbReference type="PROSITE" id="PS51686">
    <property type="entry name" value="SAM_MT_RSMB_NOP"/>
    <property type="match status" value="1"/>
</dbReference>
<dbReference type="InterPro" id="IPR023267">
    <property type="entry name" value="RCMT"/>
</dbReference>
<feature type="binding site" evidence="5">
    <location>
        <position position="170"/>
    </location>
    <ligand>
        <name>S-adenosyl-L-methionine</name>
        <dbReference type="ChEBI" id="CHEBI:59789"/>
    </ligand>
</feature>
<keyword evidence="4 5" id="KW-0694">RNA-binding</keyword>
<evidence type="ECO:0000259" key="6">
    <source>
        <dbReference type="PROSITE" id="PS51686"/>
    </source>
</evidence>
<dbReference type="Gene3D" id="3.30.70.1170">
    <property type="entry name" value="Sun protein, domain 3"/>
    <property type="match status" value="1"/>
</dbReference>
<feature type="binding site" evidence="5">
    <location>
        <position position="198"/>
    </location>
    <ligand>
        <name>S-adenosyl-L-methionine</name>
        <dbReference type="ChEBI" id="CHEBI:59789"/>
    </ligand>
</feature>
<dbReference type="Gene3D" id="3.40.50.150">
    <property type="entry name" value="Vaccinia Virus protein VP39"/>
    <property type="match status" value="1"/>
</dbReference>
<keyword evidence="2 5" id="KW-0808">Transferase</keyword>
<name>A0AAD5TKZ6_9FUNG</name>
<gene>
    <name evidence="7" type="ORF">HDU87_003633</name>
</gene>
<comment type="similarity">
    <text evidence="5">Belongs to the class I-like SAM-binding methyltransferase superfamily. RsmB/NOP family.</text>
</comment>
<evidence type="ECO:0000256" key="4">
    <source>
        <dbReference type="ARBA" id="ARBA00022884"/>
    </source>
</evidence>
<dbReference type="AlphaFoldDB" id="A0AAD5TKZ6"/>
<accession>A0AAD5TKZ6</accession>
<evidence type="ECO:0000256" key="2">
    <source>
        <dbReference type="ARBA" id="ARBA00022679"/>
    </source>
</evidence>
<evidence type="ECO:0000313" key="7">
    <source>
        <dbReference type="EMBL" id="KAJ3178321.1"/>
    </source>
</evidence>
<dbReference type="SUPFAM" id="SSF53335">
    <property type="entry name" value="S-adenosyl-L-methionine-dependent methyltransferases"/>
    <property type="match status" value="1"/>
</dbReference>